<accession>A0ABN7WMF1</accession>
<comment type="caution">
    <text evidence="1">The sequence shown here is derived from an EMBL/GenBank/DDBJ whole genome shotgun (WGS) entry which is preliminary data.</text>
</comment>
<protein>
    <submittedName>
        <fullName evidence="1">40846_t:CDS:1</fullName>
    </submittedName>
</protein>
<evidence type="ECO:0000313" key="1">
    <source>
        <dbReference type="EMBL" id="CAG8835982.1"/>
    </source>
</evidence>
<evidence type="ECO:0000313" key="2">
    <source>
        <dbReference type="Proteomes" id="UP000789901"/>
    </source>
</evidence>
<sequence>MTLNESELEVLIEDNLEEAEKRQCCSMQSIDSGYNNLKLYLQTSLILWNLLANSRLAKIKQCFSHFDKIIATE</sequence>
<dbReference type="EMBL" id="CAJVQB010052597">
    <property type="protein sequence ID" value="CAG8835982.1"/>
    <property type="molecule type" value="Genomic_DNA"/>
</dbReference>
<name>A0ABN7WMF1_GIGMA</name>
<proteinExistence type="predicted"/>
<keyword evidence="2" id="KW-1185">Reference proteome</keyword>
<dbReference type="Proteomes" id="UP000789901">
    <property type="component" value="Unassembled WGS sequence"/>
</dbReference>
<organism evidence="1 2">
    <name type="scientific">Gigaspora margarita</name>
    <dbReference type="NCBI Taxonomy" id="4874"/>
    <lineage>
        <taxon>Eukaryota</taxon>
        <taxon>Fungi</taxon>
        <taxon>Fungi incertae sedis</taxon>
        <taxon>Mucoromycota</taxon>
        <taxon>Glomeromycotina</taxon>
        <taxon>Glomeromycetes</taxon>
        <taxon>Diversisporales</taxon>
        <taxon>Gigasporaceae</taxon>
        <taxon>Gigaspora</taxon>
    </lineage>
</organism>
<reference evidence="1 2" key="1">
    <citation type="submission" date="2021-06" db="EMBL/GenBank/DDBJ databases">
        <authorList>
            <person name="Kallberg Y."/>
            <person name="Tangrot J."/>
            <person name="Rosling A."/>
        </authorList>
    </citation>
    <scope>NUCLEOTIDE SEQUENCE [LARGE SCALE GENOMIC DNA]</scope>
    <source>
        <strain evidence="1 2">120-4 pot B 10/14</strain>
    </source>
</reference>
<gene>
    <name evidence="1" type="ORF">GMARGA_LOCUS32815</name>
</gene>